<evidence type="ECO:0000256" key="7">
    <source>
        <dbReference type="SAM" id="Coils"/>
    </source>
</evidence>
<organism evidence="11 12">
    <name type="scientific">Senna tora</name>
    <dbReference type="NCBI Taxonomy" id="362788"/>
    <lineage>
        <taxon>Eukaryota</taxon>
        <taxon>Viridiplantae</taxon>
        <taxon>Streptophyta</taxon>
        <taxon>Embryophyta</taxon>
        <taxon>Tracheophyta</taxon>
        <taxon>Spermatophyta</taxon>
        <taxon>Magnoliopsida</taxon>
        <taxon>eudicotyledons</taxon>
        <taxon>Gunneridae</taxon>
        <taxon>Pentapetalae</taxon>
        <taxon>rosids</taxon>
        <taxon>fabids</taxon>
        <taxon>Fabales</taxon>
        <taxon>Fabaceae</taxon>
        <taxon>Caesalpinioideae</taxon>
        <taxon>Cassia clade</taxon>
        <taxon>Senna</taxon>
    </lineage>
</organism>
<keyword evidence="4" id="KW-0547">Nucleotide-binding</keyword>
<dbReference type="SUPFAM" id="SSF52047">
    <property type="entry name" value="RNI-like"/>
    <property type="match status" value="1"/>
</dbReference>
<dbReference type="InterPro" id="IPR050905">
    <property type="entry name" value="Plant_NBS-LRR"/>
</dbReference>
<comment type="similarity">
    <text evidence="1">Belongs to the disease resistance NB-LRR family.</text>
</comment>
<evidence type="ECO:0000256" key="2">
    <source>
        <dbReference type="ARBA" id="ARBA00022614"/>
    </source>
</evidence>
<dbReference type="SUPFAM" id="SSF52058">
    <property type="entry name" value="L domain-like"/>
    <property type="match status" value="1"/>
</dbReference>
<dbReference type="PANTHER" id="PTHR33463">
    <property type="entry name" value="NB-ARC DOMAIN-CONTAINING PROTEIN-RELATED"/>
    <property type="match status" value="1"/>
</dbReference>
<dbReference type="Pfam" id="PF00931">
    <property type="entry name" value="NB-ARC"/>
    <property type="match status" value="1"/>
</dbReference>
<dbReference type="InterPro" id="IPR027417">
    <property type="entry name" value="P-loop_NTPase"/>
</dbReference>
<evidence type="ECO:0000256" key="3">
    <source>
        <dbReference type="ARBA" id="ARBA00022737"/>
    </source>
</evidence>
<feature type="compositionally biased region" description="Polar residues" evidence="8">
    <location>
        <begin position="1465"/>
        <end position="1474"/>
    </location>
</feature>
<dbReference type="Gene3D" id="1.10.10.10">
    <property type="entry name" value="Winged helix-like DNA-binding domain superfamily/Winged helix DNA-binding domain"/>
    <property type="match status" value="1"/>
</dbReference>
<dbReference type="InterPro" id="IPR042197">
    <property type="entry name" value="Apaf_helical"/>
</dbReference>
<dbReference type="PRINTS" id="PR00364">
    <property type="entry name" value="DISEASERSIST"/>
</dbReference>
<evidence type="ECO:0000259" key="9">
    <source>
        <dbReference type="Pfam" id="PF00931"/>
    </source>
</evidence>
<dbReference type="InterPro" id="IPR002182">
    <property type="entry name" value="NB-ARC"/>
</dbReference>
<name>A0A835CL17_9FABA</name>
<proteinExistence type="inferred from homology"/>
<feature type="region of interest" description="Disordered" evidence="8">
    <location>
        <begin position="1376"/>
        <end position="1400"/>
    </location>
</feature>
<dbReference type="GO" id="GO:0043531">
    <property type="term" value="F:ADP binding"/>
    <property type="evidence" value="ECO:0007669"/>
    <property type="project" value="InterPro"/>
</dbReference>
<dbReference type="SUPFAM" id="SSF52540">
    <property type="entry name" value="P-loop containing nucleoside triphosphate hydrolases"/>
    <property type="match status" value="1"/>
</dbReference>
<feature type="coiled-coil region" evidence="7">
    <location>
        <begin position="34"/>
        <end position="61"/>
    </location>
</feature>
<feature type="domain" description="NB-ARC" evidence="9">
    <location>
        <begin position="154"/>
        <end position="319"/>
    </location>
</feature>
<evidence type="ECO:0000313" key="11">
    <source>
        <dbReference type="EMBL" id="KAF7842972.1"/>
    </source>
</evidence>
<evidence type="ECO:0000256" key="5">
    <source>
        <dbReference type="ARBA" id="ARBA00022821"/>
    </source>
</evidence>
<dbReference type="GO" id="GO:0005524">
    <property type="term" value="F:ATP binding"/>
    <property type="evidence" value="ECO:0007669"/>
    <property type="project" value="UniProtKB-KW"/>
</dbReference>
<keyword evidence="12" id="KW-1185">Reference proteome</keyword>
<dbReference type="Pfam" id="PF23247">
    <property type="entry name" value="LRR_RPS2"/>
    <property type="match status" value="3"/>
</dbReference>
<feature type="domain" description="Disease resistance protein At4g27190-like leucine-rich repeats" evidence="10">
    <location>
        <begin position="1249"/>
        <end position="1348"/>
    </location>
</feature>
<dbReference type="GO" id="GO:0006952">
    <property type="term" value="P:defense response"/>
    <property type="evidence" value="ECO:0007669"/>
    <property type="project" value="UniProtKB-KW"/>
</dbReference>
<evidence type="ECO:0000256" key="4">
    <source>
        <dbReference type="ARBA" id="ARBA00022741"/>
    </source>
</evidence>
<feature type="region of interest" description="Disordered" evidence="8">
    <location>
        <begin position="1419"/>
        <end position="1509"/>
    </location>
</feature>
<keyword evidence="6" id="KW-0067">ATP-binding</keyword>
<dbReference type="Proteomes" id="UP000634136">
    <property type="component" value="Unassembled WGS sequence"/>
</dbReference>
<dbReference type="InterPro" id="IPR057135">
    <property type="entry name" value="At4g27190-like_LRR"/>
</dbReference>
<keyword evidence="5" id="KW-0611">Plant defense</keyword>
<feature type="domain" description="Disease resistance protein At4g27190-like leucine-rich repeats" evidence="10">
    <location>
        <begin position="1043"/>
        <end position="1156"/>
    </location>
</feature>
<gene>
    <name evidence="11" type="ORF">G2W53_005270</name>
</gene>
<dbReference type="InterPro" id="IPR032675">
    <property type="entry name" value="LRR_dom_sf"/>
</dbReference>
<feature type="compositionally biased region" description="Polar residues" evidence="8">
    <location>
        <begin position="1440"/>
        <end position="1455"/>
    </location>
</feature>
<evidence type="ECO:0000256" key="8">
    <source>
        <dbReference type="SAM" id="MobiDB-lite"/>
    </source>
</evidence>
<dbReference type="Gene3D" id="3.40.50.300">
    <property type="entry name" value="P-loop containing nucleotide triphosphate hydrolases"/>
    <property type="match status" value="1"/>
</dbReference>
<comment type="caution">
    <text evidence="11">The sequence shown here is derived from an EMBL/GenBank/DDBJ whole genome shotgun (WGS) entry which is preliminary data.</text>
</comment>
<dbReference type="FunFam" id="3.40.50.300:FF:001091">
    <property type="entry name" value="Probable disease resistance protein At1g61300"/>
    <property type="match status" value="1"/>
</dbReference>
<dbReference type="EMBL" id="JAAIUW010000002">
    <property type="protein sequence ID" value="KAF7842972.1"/>
    <property type="molecule type" value="Genomic_DNA"/>
</dbReference>
<reference evidence="11" key="1">
    <citation type="submission" date="2020-09" db="EMBL/GenBank/DDBJ databases">
        <title>Genome-Enabled Discovery of Anthraquinone Biosynthesis in Senna tora.</title>
        <authorList>
            <person name="Kang S.-H."/>
            <person name="Pandey R.P."/>
            <person name="Lee C.-M."/>
            <person name="Sim J.-S."/>
            <person name="Jeong J.-T."/>
            <person name="Choi B.-S."/>
            <person name="Jung M."/>
            <person name="Ginzburg D."/>
            <person name="Zhao K."/>
            <person name="Won S.Y."/>
            <person name="Oh T.-J."/>
            <person name="Yu Y."/>
            <person name="Kim N.-H."/>
            <person name="Lee O.R."/>
            <person name="Lee T.-H."/>
            <person name="Bashyal P."/>
            <person name="Kim T.-S."/>
            <person name="Lee W.-H."/>
            <person name="Kawkins C."/>
            <person name="Kim C.-K."/>
            <person name="Kim J.S."/>
            <person name="Ahn B.O."/>
            <person name="Rhee S.Y."/>
            <person name="Sohng J.K."/>
        </authorList>
    </citation>
    <scope>NUCLEOTIDE SEQUENCE</scope>
    <source>
        <tissue evidence="11">Leaf</tissue>
    </source>
</reference>
<dbReference type="Gene3D" id="1.10.8.430">
    <property type="entry name" value="Helical domain of apoptotic protease-activating factors"/>
    <property type="match status" value="1"/>
</dbReference>
<evidence type="ECO:0000313" key="12">
    <source>
        <dbReference type="Proteomes" id="UP000634136"/>
    </source>
</evidence>
<feature type="compositionally biased region" description="Polar residues" evidence="8">
    <location>
        <begin position="1391"/>
        <end position="1400"/>
    </location>
</feature>
<feature type="coiled-coil region" evidence="7">
    <location>
        <begin position="1709"/>
        <end position="1799"/>
    </location>
</feature>
<feature type="compositionally biased region" description="Acidic residues" evidence="8">
    <location>
        <begin position="1424"/>
        <end position="1436"/>
    </location>
</feature>
<dbReference type="OrthoDB" id="1418300at2759"/>
<dbReference type="Gene3D" id="3.80.10.10">
    <property type="entry name" value="Ribonuclease Inhibitor"/>
    <property type="match status" value="3"/>
</dbReference>
<evidence type="ECO:0000256" key="1">
    <source>
        <dbReference type="ARBA" id="ARBA00008894"/>
    </source>
</evidence>
<evidence type="ECO:0000256" key="6">
    <source>
        <dbReference type="ARBA" id="ARBA00022840"/>
    </source>
</evidence>
<accession>A0A835CL17</accession>
<sequence length="1822" mass="208014">MAEIGTSAATKVVETCIDKAMKEAGYLFCFKSYVEDYEKEQSRLLATRQSLLEDIEEARQRNQTRIDKKIELWLKEADDLIDVDSTKAKKKWFGLCTNFIWQYNVGKKLAGKTLEIPKLIQIRNTLFQVARSTGPPSMEYHSLPNFMHFESRKSRFEQLKEALRNDNNHMIGLQGMGGTGKTTMATQVGKDVEESKLFDKVIFIVVSNSPDVNKIRNGIARHLVSKQEDAKELEDAENLWSRITKGEENLLIILDDVWQELNLKDVGIPLGFHQKGHCSVLLTTRDMRVCKKMGCQKMIYLELLSKEDALNLFLLHVGMSVDGSSSDTKTIASNIVKECGRLPVAIVAIAKTLKFEPLKEWKATLTRLQNFDPILLDIDEDLIEAYKSLSLSYENLKNEKAKELFLLCSLFPEDFELPIEDFSRIAIGLGLCGKADNYYIARSHVPEITHKLIDSSLLLKAEKECVKMHDLVREVGLWIGKEEIQGVMDSKTILKRNIRYSSWNIDDFPNHFEDNKLEFLLVRINAKNNLKLPFALLKDMMRLRVFILICTTESLETPTLSFPHSIHSITNIRTLILEKWKLGDISVLGKLQSLETLELTSCSITKLPNEIQALEKLRLLGLKYCEIEKNDPFKVIDGIPKLEELYYVRNIDNLDTENEGEEIHQSETLLALQRYHINGVRSNFLEVDASISRCFIPGKLIKIFSEATFEVLAARAEIIELGNYSNTGWTNLIPDVVPMKNGDVKDLIRLCLYFWPEIECIVNTKYLQSGVTIFSNLVELQLHYMDVKELYSGPLPTDFLKQLETLRLQWCMKLESTLLKGKLDLGKLKSILIDNCSMASLFHPSTARSLMQLETLEIALCNQLNYIITNEGLEEDDHDEIIFPSLKEIVISKVPNFINILESQSYHHKSTIMQNSSLSAIVRDGTHTYTFSWAPLFCCFRRKPSATTIDNPPYVDSEATLPNRTSSQGMHALKTEFVLDTVQCRLGPPLNPHKMRRMRITHCSYLTSLFTFSIASSMLLLETLEVKKCHGLKNIVTEEGDDHHHMNNNPIFPNLKEVSVNNCRLLESVLPASHCTTLDHLKSLKVSGIHKLRYVFGKCNCEDNLAHHNQNVEVLLPSLEQLIIQRVPNMVNICSENNYMTALSLREIALAECPQLPLRPLFDFTRRKAMEMRQENLLSLYLNNVEIETIYDFERLQIRGPMKSMLEVVRLKNLPKLSLPQLSEIFVLDCEELVQIIEETDQNPNLLCQECFPNLATIYVKRCKRLTCLFSISSCGMLPNLENLKIEDASELEQVFEYKQGETREMVIKDVFPKLETLVLKNLPSLDSVCQGFDFQTVPERFVQDCPKISLTSTITVSDDDDEDDDKDRFERTFLITSSEDEESPEDQDNHVQSKSSQDSAFQSTKATAFNFFTTSLSFSTTKDDDDDDEDFEESYQEMVGSNESPAPNTSNSQLHEGEKPPLQFCTNQTQSDLTESKKEATKQFVEMDLGIQEQNNSTSNSTKTTKEAANGVEKQVLSSMKPETVSDPEFVVTQSNQAYFSGTSEFPQDEIILNHDIENPKQFEEDELMRLFQIMEESADMEVHNHMLHVSKLASVENDNNVAKAFADLEVSLKMGVNEIATSEENSIRLRNALNLLSTHFSKDGAPSHGLSATIDSLHQEFQSILSSFKQASSTVGAFTELEEKEKFMINEELPRRKQEARTLVSEISKTEKSMGEAQQKEAEMKEQISRLKANLNSKEKEIKNCEFKLLSLKEQKNKSVSETIKFMKEFEDVKKDKSEMMEEERKARQELEKVDVKWSSCVTNLRKTTVMAGIHLNHKF</sequence>
<keyword evidence="7" id="KW-0175">Coiled coil</keyword>
<protein>
    <submittedName>
        <fullName evidence="11">Putative disease resistance protein</fullName>
    </submittedName>
</protein>
<evidence type="ECO:0000259" key="10">
    <source>
        <dbReference type="Pfam" id="PF23247"/>
    </source>
</evidence>
<dbReference type="InterPro" id="IPR036388">
    <property type="entry name" value="WH-like_DNA-bd_sf"/>
</dbReference>
<feature type="domain" description="Disease resistance protein At4g27190-like leucine-rich repeats" evidence="10">
    <location>
        <begin position="825"/>
        <end position="907"/>
    </location>
</feature>
<dbReference type="PANTHER" id="PTHR33463:SF105">
    <property type="entry name" value="AND NB-ARC DOMAIN DISEASE RESISTANCE PROTEIN, PUTATIVE-RELATED"/>
    <property type="match status" value="1"/>
</dbReference>
<keyword evidence="2" id="KW-0433">Leucine-rich repeat</keyword>
<keyword evidence="3" id="KW-0677">Repeat</keyword>